<proteinExistence type="predicted"/>
<keyword evidence="5" id="KW-1185">Reference proteome</keyword>
<dbReference type="PRINTS" id="PR00455">
    <property type="entry name" value="HTHTETR"/>
</dbReference>
<feature type="DNA-binding region" description="H-T-H motif" evidence="2">
    <location>
        <begin position="65"/>
        <end position="84"/>
    </location>
</feature>
<dbReference type="InterPro" id="IPR009057">
    <property type="entry name" value="Homeodomain-like_sf"/>
</dbReference>
<sequence length="237" mass="26445">MNTTELNDAAALDEQDCPDGNYSPDSPCFGKAAGRPRAADKAARRAALLHTAGRLFLEKGYSKVSLEMIAREAHVAVRTIYVKFGGKAGLLNAVIADGRAQFFGSMEDMETDPRPMEDILRDFALRFLELISIPTFCSLHRMVVAEARTTPELAETFFEAGPQRTRIELGRFFARPDIRAQLRPDLRPELLPVFLLNCIMGDHMSRLLFPIVEAPSIDELRSRAAEGLDLFLHGVRR</sequence>
<evidence type="ECO:0000313" key="5">
    <source>
        <dbReference type="Proteomes" id="UP000184339"/>
    </source>
</evidence>
<dbReference type="PANTHER" id="PTHR30055:SF146">
    <property type="entry name" value="HTH-TYPE TRANSCRIPTIONAL DUAL REGULATOR CECR"/>
    <property type="match status" value="1"/>
</dbReference>
<keyword evidence="1 2" id="KW-0238">DNA-binding</keyword>
<evidence type="ECO:0000259" key="3">
    <source>
        <dbReference type="PROSITE" id="PS50977"/>
    </source>
</evidence>
<name>A0A1M7R5P2_9BURK</name>
<dbReference type="PROSITE" id="PS50977">
    <property type="entry name" value="HTH_TETR_2"/>
    <property type="match status" value="1"/>
</dbReference>
<dbReference type="PANTHER" id="PTHR30055">
    <property type="entry name" value="HTH-TYPE TRANSCRIPTIONAL REGULATOR RUTR"/>
    <property type="match status" value="1"/>
</dbReference>
<dbReference type="Pfam" id="PF14246">
    <property type="entry name" value="TetR_C_7"/>
    <property type="match status" value="1"/>
</dbReference>
<dbReference type="SUPFAM" id="SSF46689">
    <property type="entry name" value="Homeodomain-like"/>
    <property type="match status" value="1"/>
</dbReference>
<dbReference type="RefSeq" id="WP_072787715.1">
    <property type="nucleotide sequence ID" value="NZ_FRCX01000011.1"/>
</dbReference>
<dbReference type="EMBL" id="FRCX01000011">
    <property type="protein sequence ID" value="SHN40794.1"/>
    <property type="molecule type" value="Genomic_DNA"/>
</dbReference>
<evidence type="ECO:0000313" key="4">
    <source>
        <dbReference type="EMBL" id="SHN40794.1"/>
    </source>
</evidence>
<dbReference type="GO" id="GO:0003700">
    <property type="term" value="F:DNA-binding transcription factor activity"/>
    <property type="evidence" value="ECO:0007669"/>
    <property type="project" value="TreeGrafter"/>
</dbReference>
<dbReference type="InterPro" id="IPR039536">
    <property type="entry name" value="TetR_C_Proteobacteria"/>
</dbReference>
<accession>A0A1M7R5P2</accession>
<dbReference type="InterPro" id="IPR050109">
    <property type="entry name" value="HTH-type_TetR-like_transc_reg"/>
</dbReference>
<organism evidence="4 5">
    <name type="scientific">Duganella sacchari</name>
    <dbReference type="NCBI Taxonomy" id="551987"/>
    <lineage>
        <taxon>Bacteria</taxon>
        <taxon>Pseudomonadati</taxon>
        <taxon>Pseudomonadota</taxon>
        <taxon>Betaproteobacteria</taxon>
        <taxon>Burkholderiales</taxon>
        <taxon>Oxalobacteraceae</taxon>
        <taxon>Telluria group</taxon>
        <taxon>Duganella</taxon>
    </lineage>
</organism>
<feature type="domain" description="HTH tetR-type" evidence="3">
    <location>
        <begin position="42"/>
        <end position="102"/>
    </location>
</feature>
<dbReference type="STRING" id="551987.SAMN05192549_11190"/>
<dbReference type="OrthoDB" id="8535430at2"/>
<dbReference type="GO" id="GO:0000976">
    <property type="term" value="F:transcription cis-regulatory region binding"/>
    <property type="evidence" value="ECO:0007669"/>
    <property type="project" value="TreeGrafter"/>
</dbReference>
<dbReference type="Proteomes" id="UP000184339">
    <property type="component" value="Unassembled WGS sequence"/>
</dbReference>
<evidence type="ECO:0000256" key="1">
    <source>
        <dbReference type="ARBA" id="ARBA00023125"/>
    </source>
</evidence>
<reference evidence="5" key="1">
    <citation type="submission" date="2016-11" db="EMBL/GenBank/DDBJ databases">
        <authorList>
            <person name="Varghese N."/>
            <person name="Submissions S."/>
        </authorList>
    </citation>
    <scope>NUCLEOTIDE SEQUENCE [LARGE SCALE GENOMIC DNA]</scope>
    <source>
        <strain evidence="5">Sac-22</strain>
    </source>
</reference>
<dbReference type="InterPro" id="IPR036271">
    <property type="entry name" value="Tet_transcr_reg_TetR-rel_C_sf"/>
</dbReference>
<dbReference type="Gene3D" id="1.10.357.10">
    <property type="entry name" value="Tetracycline Repressor, domain 2"/>
    <property type="match status" value="1"/>
</dbReference>
<dbReference type="Pfam" id="PF00440">
    <property type="entry name" value="TetR_N"/>
    <property type="match status" value="1"/>
</dbReference>
<evidence type="ECO:0000256" key="2">
    <source>
        <dbReference type="PROSITE-ProRule" id="PRU00335"/>
    </source>
</evidence>
<gene>
    <name evidence="4" type="ORF">SAMN05192549_11190</name>
</gene>
<dbReference type="SUPFAM" id="SSF48498">
    <property type="entry name" value="Tetracyclin repressor-like, C-terminal domain"/>
    <property type="match status" value="1"/>
</dbReference>
<dbReference type="InterPro" id="IPR001647">
    <property type="entry name" value="HTH_TetR"/>
</dbReference>
<protein>
    <submittedName>
        <fullName evidence="4">DNA-binding transcriptional regulator, AcrR family</fullName>
    </submittedName>
</protein>
<dbReference type="AlphaFoldDB" id="A0A1M7R5P2"/>